<feature type="transmembrane region" description="Helical" evidence="8">
    <location>
        <begin position="490"/>
        <end position="509"/>
    </location>
</feature>
<accession>A0ABT3PRC7</accession>
<name>A0ABT3PRC7_9BACT</name>
<evidence type="ECO:0000256" key="4">
    <source>
        <dbReference type="ARBA" id="ARBA00022748"/>
    </source>
</evidence>
<keyword evidence="12" id="KW-1185">Reference proteome</keyword>
<feature type="region of interest" description="Disordered" evidence="7">
    <location>
        <begin position="170"/>
        <end position="207"/>
    </location>
</feature>
<proteinExistence type="predicted"/>
<keyword evidence="2" id="KW-1003">Cell membrane</keyword>
<dbReference type="EMBL" id="JAGGJA010000012">
    <property type="protein sequence ID" value="MCW9708386.1"/>
    <property type="molecule type" value="Genomic_DNA"/>
</dbReference>
<gene>
    <name evidence="11" type="ORF">J6I44_16080</name>
</gene>
<evidence type="ECO:0000256" key="7">
    <source>
        <dbReference type="SAM" id="MobiDB-lite"/>
    </source>
</evidence>
<evidence type="ECO:0000256" key="6">
    <source>
        <dbReference type="ARBA" id="ARBA00023136"/>
    </source>
</evidence>
<evidence type="ECO:0000256" key="9">
    <source>
        <dbReference type="SAM" id="SignalP"/>
    </source>
</evidence>
<dbReference type="Pfam" id="PF13098">
    <property type="entry name" value="Thioredoxin_2"/>
    <property type="match status" value="1"/>
</dbReference>
<dbReference type="InterPro" id="IPR003834">
    <property type="entry name" value="Cyt_c_assmbl_TM_dom"/>
</dbReference>
<feature type="compositionally biased region" description="Low complexity" evidence="7">
    <location>
        <begin position="173"/>
        <end position="182"/>
    </location>
</feature>
<dbReference type="Gene3D" id="3.40.30.10">
    <property type="entry name" value="Glutaredoxin"/>
    <property type="match status" value="1"/>
</dbReference>
<dbReference type="InterPro" id="IPR036929">
    <property type="entry name" value="DsbDN_sf"/>
</dbReference>
<evidence type="ECO:0000256" key="8">
    <source>
        <dbReference type="SAM" id="Phobius"/>
    </source>
</evidence>
<comment type="subcellular location">
    <subcellularLocation>
        <location evidence="1">Cell membrane</location>
        <topology evidence="1">Multi-pass membrane protein</topology>
    </subcellularLocation>
</comment>
<evidence type="ECO:0000256" key="3">
    <source>
        <dbReference type="ARBA" id="ARBA00022692"/>
    </source>
</evidence>
<dbReference type="Pfam" id="PF11412">
    <property type="entry name" value="DsbD_N"/>
    <property type="match status" value="1"/>
</dbReference>
<keyword evidence="6 8" id="KW-0472">Membrane</keyword>
<evidence type="ECO:0000256" key="2">
    <source>
        <dbReference type="ARBA" id="ARBA00022475"/>
    </source>
</evidence>
<dbReference type="Proteomes" id="UP001207918">
    <property type="component" value="Unassembled WGS sequence"/>
</dbReference>
<dbReference type="Pfam" id="PF02683">
    <property type="entry name" value="DsbD_TM"/>
    <property type="match status" value="1"/>
</dbReference>
<organism evidence="11 12">
    <name type="scientific">Fodinibius salsisoli</name>
    <dbReference type="NCBI Taxonomy" id="2820877"/>
    <lineage>
        <taxon>Bacteria</taxon>
        <taxon>Pseudomonadati</taxon>
        <taxon>Balneolota</taxon>
        <taxon>Balneolia</taxon>
        <taxon>Balneolales</taxon>
        <taxon>Balneolaceae</taxon>
        <taxon>Fodinibius</taxon>
    </lineage>
</organism>
<dbReference type="PANTHER" id="PTHR32234:SF0">
    <property type="entry name" value="THIOL:DISULFIDE INTERCHANGE PROTEIN DSBD"/>
    <property type="match status" value="1"/>
</dbReference>
<dbReference type="InterPro" id="IPR028250">
    <property type="entry name" value="DsbDN"/>
</dbReference>
<keyword evidence="4" id="KW-0201">Cytochrome c-type biogenesis</keyword>
<dbReference type="RefSeq" id="WP_265767170.1">
    <property type="nucleotide sequence ID" value="NZ_JAGGJA010000012.1"/>
</dbReference>
<comment type="caution">
    <text evidence="11">The sequence shown here is derived from an EMBL/GenBank/DDBJ whole genome shotgun (WGS) entry which is preliminary data.</text>
</comment>
<feature type="signal peptide" evidence="9">
    <location>
        <begin position="1"/>
        <end position="25"/>
    </location>
</feature>
<dbReference type="InterPro" id="IPR013766">
    <property type="entry name" value="Thioredoxin_domain"/>
</dbReference>
<dbReference type="InterPro" id="IPR012336">
    <property type="entry name" value="Thioredoxin-like_fold"/>
</dbReference>
<reference evidence="11 12" key="1">
    <citation type="submission" date="2021-03" db="EMBL/GenBank/DDBJ databases">
        <title>Aliifodinibius sp. nov., a new bacterium isolated from saline soil.</title>
        <authorList>
            <person name="Galisteo C."/>
            <person name="De La Haba R."/>
            <person name="Sanchez-Porro C."/>
            <person name="Ventosa A."/>
        </authorList>
    </citation>
    <scope>NUCLEOTIDE SEQUENCE [LARGE SCALE GENOMIC DNA]</scope>
    <source>
        <strain evidence="11 12">1BSP15-2V2</strain>
    </source>
</reference>
<feature type="transmembrane region" description="Helical" evidence="8">
    <location>
        <begin position="299"/>
        <end position="319"/>
    </location>
</feature>
<dbReference type="PROSITE" id="PS51352">
    <property type="entry name" value="THIOREDOXIN_2"/>
    <property type="match status" value="1"/>
</dbReference>
<evidence type="ECO:0000256" key="1">
    <source>
        <dbReference type="ARBA" id="ARBA00004651"/>
    </source>
</evidence>
<dbReference type="PANTHER" id="PTHR32234">
    <property type="entry name" value="THIOL:DISULFIDE INTERCHANGE PROTEIN DSBD"/>
    <property type="match status" value="1"/>
</dbReference>
<protein>
    <submittedName>
        <fullName evidence="11">Thioredoxin family protein</fullName>
    </submittedName>
</protein>
<dbReference type="InterPro" id="IPR036249">
    <property type="entry name" value="Thioredoxin-like_sf"/>
</dbReference>
<feature type="transmembrane region" description="Helical" evidence="8">
    <location>
        <begin position="450"/>
        <end position="470"/>
    </location>
</feature>
<dbReference type="Gene3D" id="2.60.40.1250">
    <property type="entry name" value="Thiol:disulfide interchange protein DsbD, N-terminal domain"/>
    <property type="match status" value="1"/>
</dbReference>
<sequence length="671" mass="72762">MKKVIKPIMGIIMVMLSPFFIQAQAQMLDPVSYTIMEAPEQVKAGEIFEVQIQATIDGKWHLYSVANDPDAGPYPTQFSSANPKMAVAGEVGESEPAIEMDPNFNAELGWHTKEATFTIPVAFRPEVEGSTMIDLEVLYQVCDDKSCLPPKTKSITQSISVSGVAADPYQGFSEQESSQQSEGDAAIGLNNTPTAQEDTSTDGAEISASGSGYGNDGIFSFLWIALTAGFAALLTPCVFPMIPLTVSFFTKQKEGEGKRAVGQALGFGAAIVATFTILGALLALLIGASGANKFAANPWVNLFIALVLVVFAVSLLGAFELRLPYQLTNWLNKKSDESSGGIGILFMALTISAVSFSCTAPFVGGVLAATAGGEWFYPIIGMAGFSAAFSSPFVLFALFPRWLESLPQSGSWMNIVKVLLGFIELAAAFKFLSNADLVWQWGLISRPFTIAAWIAIFLVAGLYVLGTFAISHESKPDSIGTGRVMLSLPFLLFSFYLIPGLLGASLGIWDSWLPPKQATDVSVVQTLAQQAPGNNGSSESESWSSNYQTSLEEAKKENKAVFIDFTGYTCTNCRAMETNVFPLEPIQKRFAKMEQVRLYTDDGIEGPKNQQFQFELTGTVALPTYVIVDPRTEQVVEQLVGYADKKEFQQFLDSGLQRFESRVNEFQTGMK</sequence>
<feature type="domain" description="Thioredoxin" evidence="10">
    <location>
        <begin position="512"/>
        <end position="657"/>
    </location>
</feature>
<feature type="chain" id="PRO_5046507236" evidence="9">
    <location>
        <begin position="26"/>
        <end position="671"/>
    </location>
</feature>
<evidence type="ECO:0000259" key="10">
    <source>
        <dbReference type="PROSITE" id="PS51352"/>
    </source>
</evidence>
<evidence type="ECO:0000313" key="11">
    <source>
        <dbReference type="EMBL" id="MCW9708386.1"/>
    </source>
</evidence>
<evidence type="ECO:0000256" key="5">
    <source>
        <dbReference type="ARBA" id="ARBA00022989"/>
    </source>
</evidence>
<keyword evidence="3 8" id="KW-0812">Transmembrane</keyword>
<feature type="transmembrane region" description="Helical" evidence="8">
    <location>
        <begin position="340"/>
        <end position="363"/>
    </location>
</feature>
<feature type="transmembrane region" description="Helical" evidence="8">
    <location>
        <begin position="265"/>
        <end position="287"/>
    </location>
</feature>
<keyword evidence="5 8" id="KW-1133">Transmembrane helix</keyword>
<dbReference type="SUPFAM" id="SSF52833">
    <property type="entry name" value="Thioredoxin-like"/>
    <property type="match status" value="1"/>
</dbReference>
<feature type="transmembrane region" description="Helical" evidence="8">
    <location>
        <begin position="411"/>
        <end position="430"/>
    </location>
</feature>
<feature type="transmembrane region" description="Helical" evidence="8">
    <location>
        <begin position="375"/>
        <end position="399"/>
    </location>
</feature>
<evidence type="ECO:0000313" key="12">
    <source>
        <dbReference type="Proteomes" id="UP001207918"/>
    </source>
</evidence>
<feature type="transmembrane region" description="Helical" evidence="8">
    <location>
        <begin position="221"/>
        <end position="244"/>
    </location>
</feature>
<feature type="compositionally biased region" description="Polar residues" evidence="7">
    <location>
        <begin position="189"/>
        <end position="202"/>
    </location>
</feature>
<keyword evidence="9" id="KW-0732">Signal</keyword>